<dbReference type="Pfam" id="PF13738">
    <property type="entry name" value="Pyr_redox_3"/>
    <property type="match status" value="1"/>
</dbReference>
<dbReference type="EMBL" id="JANCLU010000002">
    <property type="protein sequence ID" value="MCP8937617.1"/>
    <property type="molecule type" value="Genomic_DNA"/>
</dbReference>
<keyword evidence="3" id="KW-1185">Reference proteome</keyword>
<dbReference type="InterPro" id="IPR050982">
    <property type="entry name" value="Auxin_biosynth/cation_transpt"/>
</dbReference>
<keyword evidence="1" id="KW-0560">Oxidoreductase</keyword>
<dbReference type="PANTHER" id="PTHR43539:SF78">
    <property type="entry name" value="FLAVIN-CONTAINING MONOOXYGENASE"/>
    <property type="match status" value="1"/>
</dbReference>
<dbReference type="PANTHER" id="PTHR43539">
    <property type="entry name" value="FLAVIN-BINDING MONOOXYGENASE-LIKE PROTEIN (AFU_ORTHOLOGUE AFUA_4G09220)"/>
    <property type="match status" value="1"/>
</dbReference>
<evidence type="ECO:0000313" key="2">
    <source>
        <dbReference type="EMBL" id="MCP8937617.1"/>
    </source>
</evidence>
<dbReference type="InterPro" id="IPR036188">
    <property type="entry name" value="FAD/NAD-bd_sf"/>
</dbReference>
<sequence>MTRTTDIVIIGAGQAGLAMSRCLTGAGIDHVLLERGRVAERWRARWDSLRLLTPNWMTRLPGFAYEGPDPHGFMQARDVAAMLDLYRSSFGAPVVENADVRRVTRLAGGFCVSGDAGELRARGVVVATGACDRPYVPALASALPGSILQLTTETYRSPEDTPQGGVLVVGASATGVQLADELRRAGRRVVLAVGRHTRVPRRYRGRDIMWWLDRSGILDEPRPASMSPEAARRQTSLQLVGTPENRDVGLASLAALGVRIAGRVAAVEGTRVRFGPDLREHVTRADAKLARLLARIDAFADELQGFASPCAGAHAAPDLGDGLADIDLAREEIRTVLWATGFCRDYSWLDIPVLDGDGEIVHADGVTPCPGLYVLGMPFQSRRKSTFIDGVGADAHALAARIRDSLRAARDAA</sequence>
<comment type="caution">
    <text evidence="2">The sequence shown here is derived from an EMBL/GenBank/DDBJ whole genome shotgun (WGS) entry which is preliminary data.</text>
</comment>
<name>A0ABT1L812_9HYPH</name>
<protein>
    <submittedName>
        <fullName evidence="2">NAD(P)-binding domain-containing protein</fullName>
    </submittedName>
</protein>
<dbReference type="Gene3D" id="3.50.50.60">
    <property type="entry name" value="FAD/NAD(P)-binding domain"/>
    <property type="match status" value="2"/>
</dbReference>
<evidence type="ECO:0000313" key="3">
    <source>
        <dbReference type="Proteomes" id="UP001205890"/>
    </source>
</evidence>
<accession>A0ABT1L812</accession>
<evidence type="ECO:0000256" key="1">
    <source>
        <dbReference type="ARBA" id="ARBA00023002"/>
    </source>
</evidence>
<gene>
    <name evidence="2" type="ORF">NK718_03745</name>
</gene>
<dbReference type="SUPFAM" id="SSF51905">
    <property type="entry name" value="FAD/NAD(P)-binding domain"/>
    <property type="match status" value="2"/>
</dbReference>
<reference evidence="2 3" key="1">
    <citation type="submission" date="2022-07" db="EMBL/GenBank/DDBJ databases">
        <authorList>
            <person name="Li W.-J."/>
            <person name="Deng Q.-Q."/>
        </authorList>
    </citation>
    <scope>NUCLEOTIDE SEQUENCE [LARGE SCALE GENOMIC DNA]</scope>
    <source>
        <strain evidence="2 3">SYSU M60028</strain>
    </source>
</reference>
<proteinExistence type="predicted"/>
<organism evidence="2 3">
    <name type="scientific">Alsobacter ponti</name>
    <dbReference type="NCBI Taxonomy" id="2962936"/>
    <lineage>
        <taxon>Bacteria</taxon>
        <taxon>Pseudomonadati</taxon>
        <taxon>Pseudomonadota</taxon>
        <taxon>Alphaproteobacteria</taxon>
        <taxon>Hyphomicrobiales</taxon>
        <taxon>Alsobacteraceae</taxon>
        <taxon>Alsobacter</taxon>
    </lineage>
</organism>
<dbReference type="RefSeq" id="WP_254738778.1">
    <property type="nucleotide sequence ID" value="NZ_JANCLU010000002.1"/>
</dbReference>
<dbReference type="PRINTS" id="PR00411">
    <property type="entry name" value="PNDRDTASEI"/>
</dbReference>
<dbReference type="Proteomes" id="UP001205890">
    <property type="component" value="Unassembled WGS sequence"/>
</dbReference>